<feature type="repeat" description="ANK" evidence="3">
    <location>
        <begin position="348"/>
        <end position="380"/>
    </location>
</feature>
<proteinExistence type="predicted"/>
<feature type="region of interest" description="Disordered" evidence="4">
    <location>
        <begin position="550"/>
        <end position="573"/>
    </location>
</feature>
<dbReference type="Pfam" id="PF12796">
    <property type="entry name" value="Ank_2"/>
    <property type="match status" value="2"/>
</dbReference>
<dbReference type="SMART" id="SM00248">
    <property type="entry name" value="ANK"/>
    <property type="match status" value="7"/>
</dbReference>
<evidence type="ECO:0000256" key="3">
    <source>
        <dbReference type="PROSITE-ProRule" id="PRU00023"/>
    </source>
</evidence>
<evidence type="ECO:0000256" key="2">
    <source>
        <dbReference type="ARBA" id="ARBA00023043"/>
    </source>
</evidence>
<dbReference type="Gene3D" id="1.25.40.20">
    <property type="entry name" value="Ankyrin repeat-containing domain"/>
    <property type="match status" value="3"/>
</dbReference>
<dbReference type="EMBL" id="JAULSY010000076">
    <property type="protein sequence ID" value="KAK0667167.1"/>
    <property type="molecule type" value="Genomic_DNA"/>
</dbReference>
<dbReference type="PANTHER" id="PTHR24198:SF165">
    <property type="entry name" value="ANKYRIN REPEAT-CONTAINING PROTEIN-RELATED"/>
    <property type="match status" value="1"/>
</dbReference>
<sequence>MSNALANEVLPQVVSQFEELRTKMLSEVRDPILRQMTEFEDELASLQQSDDRATENHTVRNKYAQAPINCYRQRRRPCSLNCSCRCHMIAVNSFGNNSWKLSFFGLVVRVSGGSIDGECTYRACANIHLPRAKEVMLFYNCPSWLFRGGISAFFSSNMHGTPELNIRIFNRLETGTPESMTNIFGCIERGDVQAVKDLLQEGRASIYDIRGNTNETPLFAALYRIDIPIIRLLLQAGADPFSEVHMNPGLLWEVIQIHVSARRGGQELVDMIPVFDHVELSPLHRAVSGLLHLNLDDALCKTQYLAYLNHVDPESTWSPLDLAAFRGDTNAVSKLLKAGASATLQNKLGAPPLFHACCFSHYEVAKLLVEAGADVNEMVDDRGITPPFISAVNETGYETDRKVLSVVGNHVNHKLRKGATPLCFAAAQRSTKTVALLIDHGADVNHMDKDGDRPIMYAVVYRRHDNVRLLLKHGCDYRFTTAKGKNVLHYLAEFPDVEMFKVFKEARMRGFPTEQDRTQKIHVKTPLESFNQRDSTAELRRAFNELLESINKDDEEEEESEGSDEFCDAVEEL</sequence>
<evidence type="ECO:0000313" key="5">
    <source>
        <dbReference type="EMBL" id="KAK0667167.1"/>
    </source>
</evidence>
<feature type="repeat" description="ANK" evidence="3">
    <location>
        <begin position="213"/>
        <end position="239"/>
    </location>
</feature>
<keyword evidence="1" id="KW-0677">Repeat</keyword>
<dbReference type="SUPFAM" id="SSF48403">
    <property type="entry name" value="Ankyrin repeat"/>
    <property type="match status" value="1"/>
</dbReference>
<feature type="repeat" description="ANK" evidence="3">
    <location>
        <begin position="315"/>
        <end position="347"/>
    </location>
</feature>
<dbReference type="PANTHER" id="PTHR24198">
    <property type="entry name" value="ANKYRIN REPEAT AND PROTEIN KINASE DOMAIN-CONTAINING PROTEIN"/>
    <property type="match status" value="1"/>
</dbReference>
<evidence type="ECO:0000313" key="6">
    <source>
        <dbReference type="Proteomes" id="UP001174997"/>
    </source>
</evidence>
<feature type="repeat" description="ANK" evidence="3">
    <location>
        <begin position="450"/>
        <end position="482"/>
    </location>
</feature>
<feature type="compositionally biased region" description="Acidic residues" evidence="4">
    <location>
        <begin position="553"/>
        <end position="573"/>
    </location>
</feature>
<dbReference type="InterPro" id="IPR002110">
    <property type="entry name" value="Ankyrin_rpt"/>
</dbReference>
<dbReference type="PROSITE" id="PS50088">
    <property type="entry name" value="ANK_REPEAT"/>
    <property type="match status" value="5"/>
</dbReference>
<accession>A0AA39ZA72</accession>
<protein>
    <submittedName>
        <fullName evidence="5">Ankyrin repeat-containing domain protein</fullName>
    </submittedName>
</protein>
<dbReference type="Proteomes" id="UP001174997">
    <property type="component" value="Unassembled WGS sequence"/>
</dbReference>
<feature type="repeat" description="ANK" evidence="3">
    <location>
        <begin position="417"/>
        <end position="449"/>
    </location>
</feature>
<dbReference type="PROSITE" id="PS50297">
    <property type="entry name" value="ANK_REP_REGION"/>
    <property type="match status" value="3"/>
</dbReference>
<gene>
    <name evidence="5" type="ORF">QBC41DRAFT_396373</name>
</gene>
<organism evidence="5 6">
    <name type="scientific">Cercophora samala</name>
    <dbReference type="NCBI Taxonomy" id="330535"/>
    <lineage>
        <taxon>Eukaryota</taxon>
        <taxon>Fungi</taxon>
        <taxon>Dikarya</taxon>
        <taxon>Ascomycota</taxon>
        <taxon>Pezizomycotina</taxon>
        <taxon>Sordariomycetes</taxon>
        <taxon>Sordariomycetidae</taxon>
        <taxon>Sordariales</taxon>
        <taxon>Lasiosphaeriaceae</taxon>
        <taxon>Cercophora</taxon>
    </lineage>
</organism>
<comment type="caution">
    <text evidence="5">The sequence shown here is derived from an EMBL/GenBank/DDBJ whole genome shotgun (WGS) entry which is preliminary data.</text>
</comment>
<evidence type="ECO:0000256" key="4">
    <source>
        <dbReference type="SAM" id="MobiDB-lite"/>
    </source>
</evidence>
<name>A0AA39ZA72_9PEZI</name>
<dbReference type="AlphaFoldDB" id="A0AA39ZA72"/>
<keyword evidence="2 3" id="KW-0040">ANK repeat</keyword>
<keyword evidence="6" id="KW-1185">Reference proteome</keyword>
<reference evidence="5" key="1">
    <citation type="submission" date="2023-06" db="EMBL/GenBank/DDBJ databases">
        <title>Genome-scale phylogeny and comparative genomics of the fungal order Sordariales.</title>
        <authorList>
            <consortium name="Lawrence Berkeley National Laboratory"/>
            <person name="Hensen N."/>
            <person name="Bonometti L."/>
            <person name="Westerberg I."/>
            <person name="Brannstrom I.O."/>
            <person name="Guillou S."/>
            <person name="Cros-Aarteil S."/>
            <person name="Calhoun S."/>
            <person name="Haridas S."/>
            <person name="Kuo A."/>
            <person name="Mondo S."/>
            <person name="Pangilinan J."/>
            <person name="Riley R."/>
            <person name="Labutti K."/>
            <person name="Andreopoulos B."/>
            <person name="Lipzen A."/>
            <person name="Chen C."/>
            <person name="Yanf M."/>
            <person name="Daum C."/>
            <person name="Ng V."/>
            <person name="Clum A."/>
            <person name="Steindorff A."/>
            <person name="Ohm R."/>
            <person name="Martin F."/>
            <person name="Silar P."/>
            <person name="Natvig D."/>
            <person name="Lalanne C."/>
            <person name="Gautier V."/>
            <person name="Ament-Velasquez S.L."/>
            <person name="Kruys A."/>
            <person name="Hutchinson M.I."/>
            <person name="Powell A.J."/>
            <person name="Barry K."/>
            <person name="Miller A.N."/>
            <person name="Grigoriev I.V."/>
            <person name="Debuchy R."/>
            <person name="Gladieux P."/>
            <person name="Thoren M.H."/>
            <person name="Johannesson H."/>
        </authorList>
    </citation>
    <scope>NUCLEOTIDE SEQUENCE</scope>
    <source>
        <strain evidence="5">CBS 307.81</strain>
    </source>
</reference>
<dbReference type="InterPro" id="IPR036770">
    <property type="entry name" value="Ankyrin_rpt-contain_sf"/>
</dbReference>
<evidence type="ECO:0000256" key="1">
    <source>
        <dbReference type="ARBA" id="ARBA00022737"/>
    </source>
</evidence>